<dbReference type="Proteomes" id="UP000759537">
    <property type="component" value="Unassembled WGS sequence"/>
</dbReference>
<dbReference type="InterPro" id="IPR001810">
    <property type="entry name" value="F-box_dom"/>
</dbReference>
<reference evidence="2" key="1">
    <citation type="submission" date="2019-10" db="EMBL/GenBank/DDBJ databases">
        <authorList>
            <consortium name="DOE Joint Genome Institute"/>
            <person name="Kuo A."/>
            <person name="Miyauchi S."/>
            <person name="Kiss E."/>
            <person name="Drula E."/>
            <person name="Kohler A."/>
            <person name="Sanchez-Garcia M."/>
            <person name="Andreopoulos B."/>
            <person name="Barry K.W."/>
            <person name="Bonito G."/>
            <person name="Buee M."/>
            <person name="Carver A."/>
            <person name="Chen C."/>
            <person name="Cichocki N."/>
            <person name="Clum A."/>
            <person name="Culley D."/>
            <person name="Crous P.W."/>
            <person name="Fauchery L."/>
            <person name="Girlanda M."/>
            <person name="Hayes R."/>
            <person name="Keri Z."/>
            <person name="LaButti K."/>
            <person name="Lipzen A."/>
            <person name="Lombard V."/>
            <person name="Magnuson J."/>
            <person name="Maillard F."/>
            <person name="Morin E."/>
            <person name="Murat C."/>
            <person name="Nolan M."/>
            <person name="Ohm R."/>
            <person name="Pangilinan J."/>
            <person name="Pereira M."/>
            <person name="Perotto S."/>
            <person name="Peter M."/>
            <person name="Riley R."/>
            <person name="Sitrit Y."/>
            <person name="Stielow B."/>
            <person name="Szollosi G."/>
            <person name="Zifcakova L."/>
            <person name="Stursova M."/>
            <person name="Spatafora J.W."/>
            <person name="Tedersoo L."/>
            <person name="Vaario L.-M."/>
            <person name="Yamada A."/>
            <person name="Yan M."/>
            <person name="Wang P."/>
            <person name="Xu J."/>
            <person name="Bruns T."/>
            <person name="Baldrian P."/>
            <person name="Vilgalys R."/>
            <person name="Henrissat B."/>
            <person name="Grigoriev I.V."/>
            <person name="Hibbett D."/>
            <person name="Nagy L.G."/>
            <person name="Martin F.M."/>
        </authorList>
    </citation>
    <scope>NUCLEOTIDE SEQUENCE</scope>
    <source>
        <strain evidence="2">Prilba</strain>
    </source>
</reference>
<sequence length="475" mass="53555">MPVDTLPDEVLLAIFDFFMDKDAKNRKEMEAWQSLVHVCRRWRRVVFGSPRRLNLRLVCGTRTPVRDTLDVWPPLPLVIRGGAYQTESVVNFVAVLERSDRVCQIHLRGNYAPPMENVLAAMQQPFPELTDLVIKMLFDRVTVLPDSFLGGSAPHLRCLKLYGIPFPGLPKLLLSATHLVDLQLSNIPHSGYFSPEAMVTALSMSTSLKLLSLKFLYSRSHPDSASRPPSTRSLLPVLETLSFAGFTEYLDDFVARIDAPRLDYLDVTSFNRYVLDTPQFMQLISRTSAFEVLKTAHIAFQFDSAVVKLSSETSGYAGLNVKIPCGELDEQLSSLQQVFTSCLPPLSTVTLEDLYIYENIDPDWSEDDIEDPLWLELLRPFTAVKNLYLSKEIASCIVPALQQLIGDRITEVLPALEKISLEGLRFRGPSQEGIRNFIAARRLSGHPITVSPAESPLFESERDLEMSNWDSEFDE</sequence>
<evidence type="ECO:0000313" key="3">
    <source>
        <dbReference type="Proteomes" id="UP000759537"/>
    </source>
</evidence>
<protein>
    <recommendedName>
        <fullName evidence="1">F-box domain-containing protein</fullName>
    </recommendedName>
</protein>
<dbReference type="Pfam" id="PF12937">
    <property type="entry name" value="F-box-like"/>
    <property type="match status" value="1"/>
</dbReference>
<dbReference type="SUPFAM" id="SSF52047">
    <property type="entry name" value="RNI-like"/>
    <property type="match status" value="1"/>
</dbReference>
<dbReference type="Gene3D" id="3.80.10.10">
    <property type="entry name" value="Ribonuclease Inhibitor"/>
    <property type="match status" value="1"/>
</dbReference>
<feature type="domain" description="F-box" evidence="1">
    <location>
        <begin position="4"/>
        <end position="47"/>
    </location>
</feature>
<proteinExistence type="predicted"/>
<dbReference type="InterPro" id="IPR032675">
    <property type="entry name" value="LRR_dom_sf"/>
</dbReference>
<name>A0A9P5N4Z5_9AGAM</name>
<gene>
    <name evidence="2" type="ORF">DFH94DRAFT_179855</name>
</gene>
<accession>A0A9P5N4Z5</accession>
<dbReference type="OrthoDB" id="3365698at2759"/>
<evidence type="ECO:0000313" key="2">
    <source>
        <dbReference type="EMBL" id="KAF8486311.1"/>
    </source>
</evidence>
<evidence type="ECO:0000259" key="1">
    <source>
        <dbReference type="Pfam" id="PF12937"/>
    </source>
</evidence>
<keyword evidence="3" id="KW-1185">Reference proteome</keyword>
<comment type="caution">
    <text evidence="2">The sequence shown here is derived from an EMBL/GenBank/DDBJ whole genome shotgun (WGS) entry which is preliminary data.</text>
</comment>
<reference evidence="2" key="2">
    <citation type="journal article" date="2020" name="Nat. Commun.">
        <title>Large-scale genome sequencing of mycorrhizal fungi provides insights into the early evolution of symbiotic traits.</title>
        <authorList>
            <person name="Miyauchi S."/>
            <person name="Kiss E."/>
            <person name="Kuo A."/>
            <person name="Drula E."/>
            <person name="Kohler A."/>
            <person name="Sanchez-Garcia M."/>
            <person name="Morin E."/>
            <person name="Andreopoulos B."/>
            <person name="Barry K.W."/>
            <person name="Bonito G."/>
            <person name="Buee M."/>
            <person name="Carver A."/>
            <person name="Chen C."/>
            <person name="Cichocki N."/>
            <person name="Clum A."/>
            <person name="Culley D."/>
            <person name="Crous P.W."/>
            <person name="Fauchery L."/>
            <person name="Girlanda M."/>
            <person name="Hayes R.D."/>
            <person name="Keri Z."/>
            <person name="LaButti K."/>
            <person name="Lipzen A."/>
            <person name="Lombard V."/>
            <person name="Magnuson J."/>
            <person name="Maillard F."/>
            <person name="Murat C."/>
            <person name="Nolan M."/>
            <person name="Ohm R.A."/>
            <person name="Pangilinan J."/>
            <person name="Pereira M.F."/>
            <person name="Perotto S."/>
            <person name="Peter M."/>
            <person name="Pfister S."/>
            <person name="Riley R."/>
            <person name="Sitrit Y."/>
            <person name="Stielow J.B."/>
            <person name="Szollosi G."/>
            <person name="Zifcakova L."/>
            <person name="Stursova M."/>
            <person name="Spatafora J.W."/>
            <person name="Tedersoo L."/>
            <person name="Vaario L.M."/>
            <person name="Yamada A."/>
            <person name="Yan M."/>
            <person name="Wang P."/>
            <person name="Xu J."/>
            <person name="Bruns T."/>
            <person name="Baldrian P."/>
            <person name="Vilgalys R."/>
            <person name="Dunand C."/>
            <person name="Henrissat B."/>
            <person name="Grigoriev I.V."/>
            <person name="Hibbett D."/>
            <person name="Nagy L.G."/>
            <person name="Martin F.M."/>
        </authorList>
    </citation>
    <scope>NUCLEOTIDE SEQUENCE</scope>
    <source>
        <strain evidence="2">Prilba</strain>
    </source>
</reference>
<dbReference type="EMBL" id="WHVB01000002">
    <property type="protein sequence ID" value="KAF8486311.1"/>
    <property type="molecule type" value="Genomic_DNA"/>
</dbReference>
<organism evidence="2 3">
    <name type="scientific">Russula ochroleuca</name>
    <dbReference type="NCBI Taxonomy" id="152965"/>
    <lineage>
        <taxon>Eukaryota</taxon>
        <taxon>Fungi</taxon>
        <taxon>Dikarya</taxon>
        <taxon>Basidiomycota</taxon>
        <taxon>Agaricomycotina</taxon>
        <taxon>Agaricomycetes</taxon>
        <taxon>Russulales</taxon>
        <taxon>Russulaceae</taxon>
        <taxon>Russula</taxon>
    </lineage>
</organism>
<dbReference type="AlphaFoldDB" id="A0A9P5N4Z5"/>
<dbReference type="Gene3D" id="1.20.1280.50">
    <property type="match status" value="1"/>
</dbReference>